<protein>
    <recommendedName>
        <fullName evidence="4">Type IV / VI secretion system DotU domain-containing protein</fullName>
    </recommendedName>
</protein>
<reference evidence="2 3" key="1">
    <citation type="submission" date="2015-03" db="EMBL/GenBank/DDBJ databases">
        <authorList>
            <person name="Murphy D."/>
        </authorList>
    </citation>
    <scope>NUCLEOTIDE SEQUENCE [LARGE SCALE GENOMIC DNA]</scope>
    <source>
        <strain evidence="2 3">IP06005</strain>
    </source>
</reference>
<dbReference type="STRING" id="1453495.AT01_4065"/>
<feature type="transmembrane region" description="Helical" evidence="1">
    <location>
        <begin position="186"/>
        <end position="204"/>
    </location>
</feature>
<evidence type="ECO:0008006" key="4">
    <source>
        <dbReference type="Google" id="ProtNLM"/>
    </source>
</evidence>
<evidence type="ECO:0000256" key="1">
    <source>
        <dbReference type="SAM" id="Phobius"/>
    </source>
</evidence>
<evidence type="ECO:0000313" key="2">
    <source>
        <dbReference type="EMBL" id="CNK84749.1"/>
    </source>
</evidence>
<dbReference type="RefSeq" id="WP_042839229.1">
    <property type="nucleotide sequence ID" value="NZ_CABHQE010000127.1"/>
</dbReference>
<keyword evidence="1" id="KW-1133">Transmembrane helix</keyword>
<dbReference type="Proteomes" id="UP000041595">
    <property type="component" value="Unassembled WGS sequence"/>
</dbReference>
<dbReference type="EMBL" id="CQEJ01000005">
    <property type="protein sequence ID" value="CNK84749.1"/>
    <property type="molecule type" value="Genomic_DNA"/>
</dbReference>
<dbReference type="AlphaFoldDB" id="A0A0T9TIB3"/>
<keyword evidence="1" id="KW-0812">Transmembrane</keyword>
<name>A0A0T9TIB3_YERAL</name>
<proteinExistence type="predicted"/>
<sequence length="213" mass="24162">MKSEDIFKQILSVDTLLSFDGIIPSLSGFQLKLIAQIEAFGLALKSEKHPPIEVDRLCHQLCHYLDKRTENAIKDKGLSWDGYLLLDYFYGYSAPSSTDSVSLEALLNSDDETVCQYALKILVLSRNLPTRDVKSQQLLARYGHKLLPPNIILVDDDIEPEIEEADNNEEPPKIDKILEQHRTWRALALPLCAIALTLSALWFWCSRYLGDLS</sequence>
<accession>A0A0T9TIB3</accession>
<keyword evidence="1" id="KW-0472">Membrane</keyword>
<evidence type="ECO:0000313" key="3">
    <source>
        <dbReference type="Proteomes" id="UP000041595"/>
    </source>
</evidence>
<gene>
    <name evidence="2" type="ORF">ERS137965_01264</name>
</gene>
<organism evidence="2 3">
    <name type="scientific">Yersinia aldovae</name>
    <dbReference type="NCBI Taxonomy" id="29483"/>
    <lineage>
        <taxon>Bacteria</taxon>
        <taxon>Pseudomonadati</taxon>
        <taxon>Pseudomonadota</taxon>
        <taxon>Gammaproteobacteria</taxon>
        <taxon>Enterobacterales</taxon>
        <taxon>Yersiniaceae</taxon>
        <taxon>Yersinia</taxon>
    </lineage>
</organism>
<dbReference type="eggNOG" id="COG3455">
    <property type="taxonomic scope" value="Bacteria"/>
</dbReference>